<comment type="catalytic activity">
    <reaction evidence="13">
        <text>N(6)-methyl-L-lysyl(4)-[histone H3] + S-adenosyl-L-methionine = N(6),N(6)-dimethyl-L-lysyl(4)-[histone H3] + S-adenosyl-L-homocysteine + H(+)</text>
        <dbReference type="Rhea" id="RHEA:60268"/>
        <dbReference type="Rhea" id="RHEA-COMP:15540"/>
        <dbReference type="Rhea" id="RHEA-COMP:15543"/>
        <dbReference type="ChEBI" id="CHEBI:15378"/>
        <dbReference type="ChEBI" id="CHEBI:57856"/>
        <dbReference type="ChEBI" id="CHEBI:59789"/>
        <dbReference type="ChEBI" id="CHEBI:61929"/>
        <dbReference type="ChEBI" id="CHEBI:61976"/>
    </reaction>
</comment>
<feature type="compositionally biased region" description="Basic and acidic residues" evidence="15">
    <location>
        <begin position="728"/>
        <end position="737"/>
    </location>
</feature>
<comment type="catalytic activity">
    <reaction evidence="14">
        <text>N(6),N(6)-dimethyl-L-lysyl(4)-[histone H3] + S-adenosyl-L-methionine = N(6),N(6),N(6)-trimethyl-L-lysyl(4)-[histone H3] + S-adenosyl-L-homocysteine + H(+)</text>
        <dbReference type="Rhea" id="RHEA:60272"/>
        <dbReference type="Rhea" id="RHEA-COMP:15537"/>
        <dbReference type="Rhea" id="RHEA-COMP:15540"/>
        <dbReference type="ChEBI" id="CHEBI:15378"/>
        <dbReference type="ChEBI" id="CHEBI:57856"/>
        <dbReference type="ChEBI" id="CHEBI:59789"/>
        <dbReference type="ChEBI" id="CHEBI:61961"/>
        <dbReference type="ChEBI" id="CHEBI:61976"/>
    </reaction>
</comment>
<keyword evidence="10" id="KW-0539">Nucleus</keyword>
<feature type="compositionally biased region" description="Basic and acidic residues" evidence="15">
    <location>
        <begin position="85"/>
        <end position="121"/>
    </location>
</feature>
<dbReference type="CDD" id="cd20072">
    <property type="entry name" value="SET_SET1"/>
    <property type="match status" value="1"/>
</dbReference>
<dbReference type="EC" id="2.1.1.354" evidence="3"/>
<feature type="compositionally biased region" description="Basic and acidic residues" evidence="15">
    <location>
        <begin position="326"/>
        <end position="348"/>
    </location>
</feature>
<feature type="compositionally biased region" description="Basic residues" evidence="15">
    <location>
        <begin position="1065"/>
        <end position="1074"/>
    </location>
</feature>
<feature type="compositionally biased region" description="Acidic residues" evidence="15">
    <location>
        <begin position="1082"/>
        <end position="1093"/>
    </location>
</feature>
<feature type="compositionally biased region" description="Basic and acidic residues" evidence="15">
    <location>
        <begin position="1003"/>
        <end position="1040"/>
    </location>
</feature>
<evidence type="ECO:0000256" key="12">
    <source>
        <dbReference type="ARBA" id="ARBA00047571"/>
    </source>
</evidence>
<keyword evidence="7" id="KW-0808">Transferase</keyword>
<dbReference type="PANTHER" id="PTHR45814">
    <property type="entry name" value="HISTONE-LYSINE N-METHYLTRANSFERASE SETD1"/>
    <property type="match status" value="1"/>
</dbReference>
<feature type="compositionally biased region" description="Low complexity" evidence="15">
    <location>
        <begin position="672"/>
        <end position="693"/>
    </location>
</feature>
<dbReference type="InterPro" id="IPR044570">
    <property type="entry name" value="Set1-like"/>
</dbReference>
<evidence type="ECO:0000256" key="2">
    <source>
        <dbReference type="ARBA" id="ARBA00004286"/>
    </source>
</evidence>
<sequence>MPSYAPESSYASASSSRYVEHASSHSRSSRSDRHPDDSRRRPRSPDARHHDHRVDADKHRSFGSSEHRRDDDRRSSHRPSYASRYSDERDYPRDRHSGWSPPPRDHHLPTYEARDSAEYRRYGSTRRRSPEPRRYRSPDPSLGWHEHPRDSDRDGSRRSKEDRDARRPSVTSSAYKSSDRRSDRSPDRSHTSHRDCEQDRSRRSGDYEAARRRDDRRDSRRSGRSRSRSRDRSRPVDSRDDRRSATEGGHVHTSKRDERSDYANGSRPDAKPLKRLNPTEASTEPSKQSLLDDQAEEGAIPDPISSWDDEDDKLERLASVSKKAPNGHDRMSSTDDSSRHRHRDDSISESHPPSKANGHAQEPSRVDRSYSYATGRRRSRSPPSNASASRSQSSTSAPPVSQPVKSALQPSTRDVAPRPTLNEAVTKRSFGHVLLPHELPAELRGKNDLVVASSESRTSSVLKSAAEKQVVDAKTFDPRKGSHKTRHYRNALYKARFTWDANSVGTKPLPPPRNLVLTNLSALVQPNQLLIQIRPFGRIESSKLEINPKIGQSLGIFCVTFAHDFDERGKVLDSVASDQMPQNATKAAKAAQQALNGRVIGQNRVVALLDRDGEVVSEKVKEKMAAEEKQAAEEAKLKRPVPATPVPRVAASPGTPSAPKHNMPPPNIPRGPRASTTAAASPSVSSSSPSTRPTTERYESSSSRYSRYGSSSEDARKASSTDPYHRRRDTDDYDSHRGRSYASRQPQNSARSPSPARAKAEQRPKKLKTEDIINTLRNSERPFVFIPKPKLCDIETADVEAHLESTPPLWIREGDAGWYAAYGKSSEANACKLVNETLTIGGFTLQVDVRPAPPKYPRTVQPKKPQFGGGAPPPASGARAAAPVAAAAQPRKTLDTGLRPLTAEEKEKTDWTAAELQDAVFRMLQKELADTFVRDVKSRLVTPHLTSYLRPDQEGGQILAKAVIKKPKAPSKAVDHIPTISRADAEARLPSFRRVAAAKPKKMASDSDAKTSKSKRDTAKSTKEHDAVRKTKSRQVRDESADSDDESEDTERDVATSDRRDSRTKPKSAAKKRGPASWLMVDSDEEVDSDDAAATEQDVTSRSVSASVEPAAAEQNEDEVVVSKGKKKPKAKSETATRKKPAAAAKKYAKAFEVDHEADHGDETATPETDFPTKAFKGKTKSTKVSAKIKPIPTDPFEAGLVQDVEDCYYLRLALEHLRKTGELPSEETWPDEVELEAEAEERALAAGALPKHLTGSAKTEGYYRIPPEQKAMHLPDRNKATEEADTTTNAHNLQSARNNRADSRRLVLGIEQHKRETATDTDIFKFNQLRTRKKQLKFAKSPIHDWGLYAMEFIPAGDMVIEYVGEVVRQQVADEREKQYERQGNFSTYLFRVDDDLVVDATHKGNIARLMNHCCTPNCNAKILTLNGEKRIVLFAKTPIRAGEELTYDYKFQSSADDEDAIPCLCGSPGCRRFL</sequence>
<feature type="region of interest" description="Disordered" evidence="15">
    <location>
        <begin position="1274"/>
        <end position="1299"/>
    </location>
</feature>
<dbReference type="Pfam" id="PF11764">
    <property type="entry name" value="N-SET"/>
    <property type="match status" value="1"/>
</dbReference>
<keyword evidence="9" id="KW-0156">Chromatin regulator</keyword>
<evidence type="ECO:0000259" key="16">
    <source>
        <dbReference type="PROSITE" id="PS50280"/>
    </source>
</evidence>
<feature type="compositionally biased region" description="Basic and acidic residues" evidence="15">
    <location>
        <begin position="758"/>
        <end position="767"/>
    </location>
</feature>
<feature type="region of interest" description="Disordered" evidence="15">
    <location>
        <begin position="995"/>
        <end position="1143"/>
    </location>
</feature>
<evidence type="ECO:0000256" key="8">
    <source>
        <dbReference type="ARBA" id="ARBA00022691"/>
    </source>
</evidence>
<evidence type="ECO:0000256" key="11">
    <source>
        <dbReference type="ARBA" id="ARBA00030093"/>
    </source>
</evidence>
<feature type="domain" description="Post-SET" evidence="17">
    <location>
        <begin position="1461"/>
        <end position="1476"/>
    </location>
</feature>
<feature type="compositionally biased region" description="Basic and acidic residues" evidence="15">
    <location>
        <begin position="1274"/>
        <end position="1283"/>
    </location>
</feature>
<accession>A0A5C3E6T9</accession>
<keyword evidence="8" id="KW-0949">S-adenosyl-L-methionine</keyword>
<feature type="compositionally biased region" description="Low complexity" evidence="15">
    <location>
        <begin position="876"/>
        <end position="888"/>
    </location>
</feature>
<keyword evidence="6" id="KW-0489">Methyltransferase</keyword>
<dbReference type="SMART" id="SM01291">
    <property type="entry name" value="N-SET"/>
    <property type="match status" value="1"/>
</dbReference>
<feature type="domain" description="SET" evidence="16">
    <location>
        <begin position="1335"/>
        <end position="1452"/>
    </location>
</feature>
<evidence type="ECO:0000256" key="10">
    <source>
        <dbReference type="ARBA" id="ARBA00023242"/>
    </source>
</evidence>
<evidence type="ECO:0000256" key="15">
    <source>
        <dbReference type="SAM" id="MobiDB-lite"/>
    </source>
</evidence>
<comment type="subcellular location">
    <subcellularLocation>
        <location evidence="2">Chromosome</location>
    </subcellularLocation>
    <subcellularLocation>
        <location evidence="1">Nucleus</location>
    </subcellularLocation>
</comment>
<reference evidence="18 19" key="1">
    <citation type="submission" date="2018-03" db="EMBL/GenBank/DDBJ databases">
        <authorList>
            <person name="Guldener U."/>
        </authorList>
    </citation>
    <scope>NUCLEOTIDE SEQUENCE [LARGE SCALE GENOMIC DNA]</scope>
    <source>
        <strain evidence="18 19">NBRC100155</strain>
    </source>
</reference>
<feature type="compositionally biased region" description="Low complexity" evidence="15">
    <location>
        <begin position="700"/>
        <end position="712"/>
    </location>
</feature>
<keyword evidence="5" id="KW-0158">Chromosome</keyword>
<feature type="compositionally biased region" description="Basic and acidic residues" evidence="15">
    <location>
        <begin position="177"/>
        <end position="221"/>
    </location>
</feature>
<feature type="compositionally biased region" description="Basic and acidic residues" evidence="15">
    <location>
        <begin position="228"/>
        <end position="245"/>
    </location>
</feature>
<evidence type="ECO:0000256" key="3">
    <source>
        <dbReference type="ARBA" id="ARBA00012182"/>
    </source>
</evidence>
<dbReference type="GO" id="GO:0140999">
    <property type="term" value="F:histone H3K4 trimethyltransferase activity"/>
    <property type="evidence" value="ECO:0007669"/>
    <property type="project" value="UniProtKB-EC"/>
</dbReference>
<feature type="compositionally biased region" description="Basic and acidic residues" evidence="15">
    <location>
        <begin position="18"/>
        <end position="74"/>
    </location>
</feature>
<evidence type="ECO:0000256" key="14">
    <source>
        <dbReference type="ARBA" id="ARBA00049129"/>
    </source>
</evidence>
<dbReference type="Gene3D" id="3.30.70.330">
    <property type="match status" value="1"/>
</dbReference>
<feature type="region of interest" description="Disordered" evidence="15">
    <location>
        <begin position="1"/>
        <end position="423"/>
    </location>
</feature>
<comment type="catalytic activity">
    <reaction evidence="12">
        <text>L-lysyl(4)-[histone H3] + 3 S-adenosyl-L-methionine = N(6),N(6),N(6)-trimethyl-L-lysyl(4)-[histone H3] + 3 S-adenosyl-L-homocysteine + 3 H(+)</text>
        <dbReference type="Rhea" id="RHEA:60260"/>
        <dbReference type="Rhea" id="RHEA-COMP:15537"/>
        <dbReference type="Rhea" id="RHEA-COMP:15547"/>
        <dbReference type="ChEBI" id="CHEBI:15378"/>
        <dbReference type="ChEBI" id="CHEBI:29969"/>
        <dbReference type="ChEBI" id="CHEBI:57856"/>
        <dbReference type="ChEBI" id="CHEBI:59789"/>
        <dbReference type="ChEBI" id="CHEBI:61961"/>
        <dbReference type="EC" id="2.1.1.354"/>
    </reaction>
</comment>
<keyword evidence="19" id="KW-1185">Reference proteome</keyword>
<feature type="compositionally biased region" description="Low complexity" evidence="15">
    <location>
        <begin position="1"/>
        <end position="16"/>
    </location>
</feature>
<dbReference type="OrthoDB" id="308383at2759"/>
<dbReference type="InterPro" id="IPR024636">
    <property type="entry name" value="SET_assoc"/>
</dbReference>
<feature type="compositionally biased region" description="Low complexity" evidence="15">
    <location>
        <begin position="743"/>
        <end position="757"/>
    </location>
</feature>
<dbReference type="PANTHER" id="PTHR45814:SF2">
    <property type="entry name" value="HISTONE-LYSINE N-METHYLTRANSFERASE SETD1"/>
    <property type="match status" value="1"/>
</dbReference>
<protein>
    <recommendedName>
        <fullName evidence="4">Histone-lysine N-methyltransferase, H3 lysine-4 specific</fullName>
        <ecNumber evidence="3">2.1.1.354</ecNumber>
    </recommendedName>
    <alternativeName>
        <fullName evidence="11">SET domain-containing protein 1</fullName>
    </alternativeName>
</protein>
<evidence type="ECO:0000259" key="17">
    <source>
        <dbReference type="PROSITE" id="PS50868"/>
    </source>
</evidence>
<dbReference type="PROSITE" id="PS50868">
    <property type="entry name" value="POST_SET"/>
    <property type="match status" value="1"/>
</dbReference>
<evidence type="ECO:0000256" key="1">
    <source>
        <dbReference type="ARBA" id="ARBA00004123"/>
    </source>
</evidence>
<dbReference type="InterPro" id="IPR003616">
    <property type="entry name" value="Post-SET_dom"/>
</dbReference>
<feature type="compositionally biased region" description="Low complexity" evidence="15">
    <location>
        <begin position="1101"/>
        <end position="1114"/>
    </location>
</feature>
<dbReference type="Proteomes" id="UP000324022">
    <property type="component" value="Unassembled WGS sequence"/>
</dbReference>
<evidence type="ECO:0000313" key="18">
    <source>
        <dbReference type="EMBL" id="SPO25795.1"/>
    </source>
</evidence>
<dbReference type="InterPro" id="IPR024657">
    <property type="entry name" value="COMPASS_Set1_N-SET"/>
</dbReference>
<feature type="compositionally biased region" description="Polar residues" evidence="15">
    <location>
        <begin position="1287"/>
        <end position="1299"/>
    </location>
</feature>
<dbReference type="PROSITE" id="PS50280">
    <property type="entry name" value="SET"/>
    <property type="match status" value="1"/>
</dbReference>
<feature type="compositionally biased region" description="Acidic residues" evidence="15">
    <location>
        <begin position="1041"/>
        <end position="1051"/>
    </location>
</feature>
<dbReference type="Gene3D" id="2.170.270.10">
    <property type="entry name" value="SET domain"/>
    <property type="match status" value="1"/>
</dbReference>
<feature type="region of interest" description="Disordered" evidence="15">
    <location>
        <begin position="1155"/>
        <end position="1186"/>
    </location>
</feature>
<feature type="compositionally biased region" description="Basic and acidic residues" evidence="15">
    <location>
        <begin position="128"/>
        <end position="137"/>
    </location>
</feature>
<feature type="compositionally biased region" description="Low complexity" evidence="15">
    <location>
        <begin position="381"/>
        <end position="403"/>
    </location>
</feature>
<dbReference type="GO" id="GO:0005694">
    <property type="term" value="C:chromosome"/>
    <property type="evidence" value="ECO:0007669"/>
    <property type="project" value="UniProtKB-SubCell"/>
</dbReference>
<gene>
    <name evidence="18" type="ORF">UTRI_03160</name>
</gene>
<feature type="compositionally biased region" description="Basic and acidic residues" evidence="15">
    <location>
        <begin position="626"/>
        <end position="637"/>
    </location>
</feature>
<evidence type="ECO:0000256" key="4">
    <source>
        <dbReference type="ARBA" id="ARBA00015839"/>
    </source>
</evidence>
<evidence type="ECO:0000256" key="5">
    <source>
        <dbReference type="ARBA" id="ARBA00022454"/>
    </source>
</evidence>
<dbReference type="EMBL" id="OOIN01000012">
    <property type="protein sequence ID" value="SPO25795.1"/>
    <property type="molecule type" value="Genomic_DNA"/>
</dbReference>
<dbReference type="InterPro" id="IPR001214">
    <property type="entry name" value="SET_dom"/>
</dbReference>
<evidence type="ECO:0000256" key="9">
    <source>
        <dbReference type="ARBA" id="ARBA00022853"/>
    </source>
</evidence>
<evidence type="ECO:0000256" key="7">
    <source>
        <dbReference type="ARBA" id="ARBA00022679"/>
    </source>
</evidence>
<dbReference type="GO" id="GO:0048188">
    <property type="term" value="C:Set1C/COMPASS complex"/>
    <property type="evidence" value="ECO:0007669"/>
    <property type="project" value="TreeGrafter"/>
</dbReference>
<dbReference type="SUPFAM" id="SSF82199">
    <property type="entry name" value="SET domain"/>
    <property type="match status" value="1"/>
</dbReference>
<feature type="compositionally biased region" description="Basic and acidic residues" evidence="15">
    <location>
        <begin position="1052"/>
        <end position="1064"/>
    </location>
</feature>
<organism evidence="18 19">
    <name type="scientific">Ustilago trichophora</name>
    <dbReference type="NCBI Taxonomy" id="86804"/>
    <lineage>
        <taxon>Eukaryota</taxon>
        <taxon>Fungi</taxon>
        <taxon>Dikarya</taxon>
        <taxon>Basidiomycota</taxon>
        <taxon>Ustilaginomycotina</taxon>
        <taxon>Ustilaginomycetes</taxon>
        <taxon>Ustilaginales</taxon>
        <taxon>Ustilaginaceae</taxon>
        <taxon>Ustilago</taxon>
    </lineage>
</organism>
<evidence type="ECO:0000256" key="6">
    <source>
        <dbReference type="ARBA" id="ARBA00022603"/>
    </source>
</evidence>
<feature type="region of interest" description="Disordered" evidence="15">
    <location>
        <begin position="857"/>
        <end position="890"/>
    </location>
</feature>
<dbReference type="InterPro" id="IPR046341">
    <property type="entry name" value="SET_dom_sf"/>
</dbReference>
<feature type="compositionally biased region" description="Polar residues" evidence="15">
    <location>
        <begin position="279"/>
        <end position="291"/>
    </location>
</feature>
<dbReference type="InterPro" id="IPR012677">
    <property type="entry name" value="Nucleotide-bd_a/b_plait_sf"/>
</dbReference>
<evidence type="ECO:0000313" key="19">
    <source>
        <dbReference type="Proteomes" id="UP000324022"/>
    </source>
</evidence>
<dbReference type="Pfam" id="PF11767">
    <property type="entry name" value="SET_assoc"/>
    <property type="match status" value="1"/>
</dbReference>
<evidence type="ECO:0000256" key="13">
    <source>
        <dbReference type="ARBA" id="ARBA00047583"/>
    </source>
</evidence>
<dbReference type="SMART" id="SM00317">
    <property type="entry name" value="SET"/>
    <property type="match status" value="1"/>
</dbReference>
<name>A0A5C3E6T9_9BASI</name>
<dbReference type="GO" id="GO:0032259">
    <property type="term" value="P:methylation"/>
    <property type="evidence" value="ECO:0007669"/>
    <property type="project" value="UniProtKB-KW"/>
</dbReference>
<feature type="compositionally biased region" description="Basic and acidic residues" evidence="15">
    <location>
        <begin position="144"/>
        <end position="167"/>
    </location>
</feature>
<proteinExistence type="predicted"/>
<feature type="region of interest" description="Disordered" evidence="15">
    <location>
        <begin position="626"/>
        <end position="767"/>
    </location>
</feature>
<dbReference type="Pfam" id="PF00856">
    <property type="entry name" value="SET"/>
    <property type="match status" value="1"/>
</dbReference>